<dbReference type="Proteomes" id="UP000318571">
    <property type="component" value="Chromosome 10"/>
</dbReference>
<keyword evidence="6" id="KW-0479">Metal-binding</keyword>
<keyword evidence="3" id="KW-0560">Oxidoreductase</keyword>
<keyword evidence="5" id="KW-0325">Glycoprotein</keyword>
<dbReference type="InterPro" id="IPR010255">
    <property type="entry name" value="Haem_peroxidase_sf"/>
</dbReference>
<evidence type="ECO:0000313" key="8">
    <source>
        <dbReference type="EMBL" id="TRY63482.1"/>
    </source>
</evidence>
<evidence type="ECO:0000256" key="5">
    <source>
        <dbReference type="ARBA" id="ARBA00023180"/>
    </source>
</evidence>
<proteinExistence type="predicted"/>
<keyword evidence="9" id="KW-1185">Reference proteome</keyword>
<evidence type="ECO:0000256" key="3">
    <source>
        <dbReference type="ARBA" id="ARBA00022559"/>
    </source>
</evidence>
<name>A0A553NDF6_TIGCA</name>
<dbReference type="OrthoDB" id="823504at2759"/>
<keyword evidence="6" id="KW-0408">Iron</keyword>
<accession>A0A553NDF6</accession>
<dbReference type="PANTHER" id="PTHR11475:SF4">
    <property type="entry name" value="CHORION PEROXIDASE"/>
    <property type="match status" value="1"/>
</dbReference>
<feature type="chain" id="PRO_5021914191" evidence="7">
    <location>
        <begin position="22"/>
        <end position="680"/>
    </location>
</feature>
<dbReference type="CDD" id="cd09823">
    <property type="entry name" value="peroxinectin_like"/>
    <property type="match status" value="1"/>
</dbReference>
<dbReference type="GO" id="GO:0020037">
    <property type="term" value="F:heme binding"/>
    <property type="evidence" value="ECO:0007669"/>
    <property type="project" value="InterPro"/>
</dbReference>
<dbReference type="PANTHER" id="PTHR11475">
    <property type="entry name" value="OXIDASE/PEROXIDASE"/>
    <property type="match status" value="1"/>
</dbReference>
<dbReference type="InterPro" id="IPR037120">
    <property type="entry name" value="Haem_peroxidase_sf_animal"/>
</dbReference>
<evidence type="ECO:0000313" key="9">
    <source>
        <dbReference type="Proteomes" id="UP000318571"/>
    </source>
</evidence>
<dbReference type="AlphaFoldDB" id="A0A553NDF6"/>
<dbReference type="PROSITE" id="PS50292">
    <property type="entry name" value="PEROXIDASE_3"/>
    <property type="match status" value="1"/>
</dbReference>
<dbReference type="STRING" id="6832.A0A553NDF6"/>
<protein>
    <submittedName>
        <fullName evidence="8">Uncharacterized protein</fullName>
    </submittedName>
</protein>
<dbReference type="Gene3D" id="1.10.640.10">
    <property type="entry name" value="Haem peroxidase domain superfamily, animal type"/>
    <property type="match status" value="1"/>
</dbReference>
<organism evidence="8 9">
    <name type="scientific">Tigriopus californicus</name>
    <name type="common">Marine copepod</name>
    <dbReference type="NCBI Taxonomy" id="6832"/>
    <lineage>
        <taxon>Eukaryota</taxon>
        <taxon>Metazoa</taxon>
        <taxon>Ecdysozoa</taxon>
        <taxon>Arthropoda</taxon>
        <taxon>Crustacea</taxon>
        <taxon>Multicrustacea</taxon>
        <taxon>Hexanauplia</taxon>
        <taxon>Copepoda</taxon>
        <taxon>Harpacticoida</taxon>
        <taxon>Harpacticidae</taxon>
        <taxon>Tigriopus</taxon>
    </lineage>
</organism>
<keyword evidence="3" id="KW-0575">Peroxidase</keyword>
<dbReference type="GO" id="GO:0005576">
    <property type="term" value="C:extracellular region"/>
    <property type="evidence" value="ECO:0007669"/>
    <property type="project" value="UniProtKB-SubCell"/>
</dbReference>
<sequence length="680" mass="78110">MAPHVFHGFLASAFFIVLASAGLWRDDAKAKVYSVYEESSYESSYENPPPDYPRVDTTVYPDFQDGSMTGNAQSTYKRVKGPKLRSGKFGYNLAQHQTPWLEYEKDRNSKSSVFFPGNRCQEGRVCQSSDVPYRSVDGSCNNMEHPSFGQAGLPYRRLLPKKRSLVDCGKHTDLPNPRQISQELIERGEYDRNSKVSMMTMAWGQVIDHDIEITPVRETAPGEFLDCCQPQNLDNPDCCPIATPMNDKFYGREGRPRCMPFLRSKLAKPANEHCDQQPDAENSNTAFIDASFVYGSDQERVKSVRSFKDGLLRTSVDTRGRFFPPITVEGQVKMEFGDTRGDVHPAFTMLSTVFLRNHNRLANELKMMHPHWDDEKVYQEARKINIAIVQHITYTNFMDALLGENTVRSSPVALHEDRYNPNVDATISMVFSSAAYRLHTYIAGAFILRNERYDVSNVMRLRDVFHNPLHLLANNTYDDMMRGLCTQSLQDFNNVYSHEMTEWLFPEKEENFGLDIVSLNIQRGRDHMIPGYASYREFCGLGESKTWDKLSDFIPQPLVHKLAMVYKQPEEVDLYVGGNMEKPHMDSLLGPTMHCLVKEQFERLRTGDRFFYTNPGQFTHDQLKTIKTQTLARVLCDNADVHSDLFLPKNMFHIPHAKTNRGFNCMDHMHHPPLNLHAWQ</sequence>
<keyword evidence="6" id="KW-0349">Heme</keyword>
<reference evidence="8 9" key="1">
    <citation type="journal article" date="2018" name="Nat. Ecol. Evol.">
        <title>Genomic signatures of mitonuclear coevolution across populations of Tigriopus californicus.</title>
        <authorList>
            <person name="Barreto F.S."/>
            <person name="Watson E.T."/>
            <person name="Lima T.G."/>
            <person name="Willett C.S."/>
            <person name="Edmands S."/>
            <person name="Li W."/>
            <person name="Burton R.S."/>
        </authorList>
    </citation>
    <scope>NUCLEOTIDE SEQUENCE [LARGE SCALE GENOMIC DNA]</scope>
    <source>
        <strain evidence="8 9">San Diego</strain>
    </source>
</reference>
<dbReference type="GO" id="GO:0006979">
    <property type="term" value="P:response to oxidative stress"/>
    <property type="evidence" value="ECO:0007669"/>
    <property type="project" value="InterPro"/>
</dbReference>
<dbReference type="OMA" id="MARVRTY"/>
<evidence type="ECO:0000256" key="6">
    <source>
        <dbReference type="PIRSR" id="PIRSR619791-2"/>
    </source>
</evidence>
<dbReference type="InterPro" id="IPR019791">
    <property type="entry name" value="Haem_peroxidase_animal"/>
</dbReference>
<evidence type="ECO:0000256" key="4">
    <source>
        <dbReference type="ARBA" id="ARBA00022729"/>
    </source>
</evidence>
<dbReference type="Pfam" id="PF03098">
    <property type="entry name" value="An_peroxidase"/>
    <property type="match status" value="1"/>
</dbReference>
<feature type="binding site" description="axial binding residue" evidence="6">
    <location>
        <position position="439"/>
    </location>
    <ligand>
        <name>heme b</name>
        <dbReference type="ChEBI" id="CHEBI:60344"/>
    </ligand>
    <ligandPart>
        <name>Fe</name>
        <dbReference type="ChEBI" id="CHEBI:18248"/>
    </ligandPart>
</feature>
<dbReference type="GO" id="GO:0004601">
    <property type="term" value="F:peroxidase activity"/>
    <property type="evidence" value="ECO:0007669"/>
    <property type="project" value="UniProtKB-KW"/>
</dbReference>
<dbReference type="PRINTS" id="PR00457">
    <property type="entry name" value="ANPEROXIDASE"/>
</dbReference>
<keyword evidence="4 7" id="KW-0732">Signal</keyword>
<evidence type="ECO:0000256" key="2">
    <source>
        <dbReference type="ARBA" id="ARBA00022525"/>
    </source>
</evidence>
<evidence type="ECO:0000256" key="7">
    <source>
        <dbReference type="SAM" id="SignalP"/>
    </source>
</evidence>
<dbReference type="SUPFAM" id="SSF48113">
    <property type="entry name" value="Heme-dependent peroxidases"/>
    <property type="match status" value="1"/>
</dbReference>
<comment type="caution">
    <text evidence="8">The sequence shown here is derived from an EMBL/GenBank/DDBJ whole genome shotgun (WGS) entry which is preliminary data.</text>
</comment>
<evidence type="ECO:0000256" key="1">
    <source>
        <dbReference type="ARBA" id="ARBA00004613"/>
    </source>
</evidence>
<gene>
    <name evidence="8" type="ORF">TCAL_06859</name>
</gene>
<dbReference type="GO" id="GO:0046872">
    <property type="term" value="F:metal ion binding"/>
    <property type="evidence" value="ECO:0007669"/>
    <property type="project" value="UniProtKB-KW"/>
</dbReference>
<feature type="signal peptide" evidence="7">
    <location>
        <begin position="1"/>
        <end position="21"/>
    </location>
</feature>
<dbReference type="EMBL" id="VCGU01000458">
    <property type="protein sequence ID" value="TRY63482.1"/>
    <property type="molecule type" value="Genomic_DNA"/>
</dbReference>
<keyword evidence="2" id="KW-0964">Secreted</keyword>
<comment type="subcellular location">
    <subcellularLocation>
        <location evidence="1">Secreted</location>
    </subcellularLocation>
</comment>
<dbReference type="FunFam" id="1.10.640.10:FF:000003">
    <property type="entry name" value="chorion peroxidase"/>
    <property type="match status" value="1"/>
</dbReference>